<dbReference type="SUPFAM" id="SSF51445">
    <property type="entry name" value="(Trans)glycosidases"/>
    <property type="match status" value="1"/>
</dbReference>
<dbReference type="PANTHER" id="PTHR10357:SF210">
    <property type="entry name" value="MALTODEXTRIN GLUCOSIDASE"/>
    <property type="match status" value="1"/>
</dbReference>
<reference evidence="5" key="1">
    <citation type="submission" date="2020-10" db="EMBL/GenBank/DDBJ databases">
        <authorList>
            <person name="Gilroy R."/>
        </authorList>
    </citation>
    <scope>NUCLEOTIDE SEQUENCE</scope>
    <source>
        <strain evidence="5">4509</strain>
    </source>
</reference>
<evidence type="ECO:0000259" key="4">
    <source>
        <dbReference type="SMART" id="SM00642"/>
    </source>
</evidence>
<dbReference type="GO" id="GO:0016798">
    <property type="term" value="F:hydrolase activity, acting on glycosyl bonds"/>
    <property type="evidence" value="ECO:0007669"/>
    <property type="project" value="UniProtKB-KW"/>
</dbReference>
<keyword evidence="2" id="KW-0326">Glycosidase</keyword>
<dbReference type="CDD" id="cd11338">
    <property type="entry name" value="AmyAc_CMD"/>
    <property type="match status" value="1"/>
</dbReference>
<accession>A0A9D1LKU3</accession>
<name>A0A9D1LKU3_9FIRM</name>
<evidence type="ECO:0000256" key="1">
    <source>
        <dbReference type="ARBA" id="ARBA00022801"/>
    </source>
</evidence>
<gene>
    <name evidence="5" type="ORF">IAD19_07765</name>
</gene>
<dbReference type="InterPro" id="IPR045857">
    <property type="entry name" value="O16G_dom_2"/>
</dbReference>
<organism evidence="5 6">
    <name type="scientific">Candidatus Egerieicola faecale</name>
    <dbReference type="NCBI Taxonomy" id="2840774"/>
    <lineage>
        <taxon>Bacteria</taxon>
        <taxon>Bacillati</taxon>
        <taxon>Bacillota</taxon>
        <taxon>Clostridia</taxon>
        <taxon>Eubacteriales</taxon>
        <taxon>Oscillospiraceae</taxon>
        <taxon>Oscillospiraceae incertae sedis</taxon>
        <taxon>Candidatus Egerieicola</taxon>
    </lineage>
</organism>
<dbReference type="AlphaFoldDB" id="A0A9D1LKU3"/>
<dbReference type="InterPro" id="IPR017853">
    <property type="entry name" value="GH"/>
</dbReference>
<feature type="domain" description="Glycosyl hydrolase family 13 catalytic" evidence="4">
    <location>
        <begin position="139"/>
        <end position="544"/>
    </location>
</feature>
<keyword evidence="1 5" id="KW-0378">Hydrolase</keyword>
<dbReference type="Gene3D" id="2.60.40.1180">
    <property type="entry name" value="Golgi alpha-mannosidase II"/>
    <property type="match status" value="1"/>
</dbReference>
<dbReference type="Gene3D" id="3.20.20.80">
    <property type="entry name" value="Glycosidases"/>
    <property type="match status" value="1"/>
</dbReference>
<proteinExistence type="predicted"/>
<dbReference type="SUPFAM" id="SSF51011">
    <property type="entry name" value="Glycosyl hydrolase domain"/>
    <property type="match status" value="1"/>
</dbReference>
<dbReference type="Proteomes" id="UP000824082">
    <property type="component" value="Unassembled WGS sequence"/>
</dbReference>
<evidence type="ECO:0000256" key="3">
    <source>
        <dbReference type="SAM" id="MobiDB-lite"/>
    </source>
</evidence>
<dbReference type="SMART" id="SM00642">
    <property type="entry name" value="Aamy"/>
    <property type="match status" value="1"/>
</dbReference>
<dbReference type="PANTHER" id="PTHR10357">
    <property type="entry name" value="ALPHA-AMYLASE FAMILY MEMBER"/>
    <property type="match status" value="1"/>
</dbReference>
<feature type="region of interest" description="Disordered" evidence="3">
    <location>
        <begin position="635"/>
        <end position="662"/>
    </location>
</feature>
<dbReference type="EMBL" id="DVMX01000146">
    <property type="protein sequence ID" value="HIU42431.1"/>
    <property type="molecule type" value="Genomic_DNA"/>
</dbReference>
<sequence>MRVLYDSKNPDYKKPFGCLEQNQSCWMRIRIPAECQSKTVTLRLKGEYTGEVEVPMARQPETDGSFEGYESYVGKFSLKESDLYFYYFHVEMENGVMDLYKENFRDVMIGGENSPKWQLTVYPAGYTTPRCFQGQVMYQIFPDRFFRYGECDTTDKLTPFYLHQDVHDCPEYRPDQNGIIWNNDFFGGNLKGIEKKLPYLKRLNVSVIYLNPIFMAYSNHRYDTANYRRVDPLLGTEEDFRQLCAAAHQMGMKIILDGVFSHTGSDSLYFDKLNRYGGGAYHDPNSKYHSWYQFHGDNLKEYTSWWGIDTLPCVEELDDNYLDYIIRGEDSVLAHWMKLGADGFRLDVADELPDEFIRLLHKRVKELNPDGLVIGEVWEDASNKVAYSVRRRYFTNLELDATMNYPYKDAIIGFVKGEMDAGAMARSMMTIAENYPKPILDCVMNSLSTHDTMRILTVLGADRFDYSRDEKAGAKIPPHLYRTAMKRARAAAFLQFMLPGTGCIYYGDEVGLEGYEDPFNRRYFPWDNINDDLLLFYKAVTGLKQSHPALQVGDLKIVTAQGQVLIFTRECPEEKVTVAINLGDSSYTFSYTPPAEDLSFIQSGSFVDDSICLNPGGFALISRKKAVETPKILEAAPAQQQLPKTEPPTRLPSGRRFGRRFR</sequence>
<dbReference type="Pfam" id="PF00128">
    <property type="entry name" value="Alpha-amylase"/>
    <property type="match status" value="1"/>
</dbReference>
<evidence type="ECO:0000256" key="2">
    <source>
        <dbReference type="ARBA" id="ARBA00023295"/>
    </source>
</evidence>
<dbReference type="InterPro" id="IPR013780">
    <property type="entry name" value="Glyco_hydro_b"/>
</dbReference>
<dbReference type="Gene3D" id="3.90.400.10">
    <property type="entry name" value="Oligo-1,6-glucosidase, Domain 2"/>
    <property type="match status" value="1"/>
</dbReference>
<reference evidence="5" key="2">
    <citation type="journal article" date="2021" name="PeerJ">
        <title>Extensive microbial diversity within the chicken gut microbiome revealed by metagenomics and culture.</title>
        <authorList>
            <person name="Gilroy R."/>
            <person name="Ravi A."/>
            <person name="Getino M."/>
            <person name="Pursley I."/>
            <person name="Horton D.L."/>
            <person name="Alikhan N.F."/>
            <person name="Baker D."/>
            <person name="Gharbi K."/>
            <person name="Hall N."/>
            <person name="Watson M."/>
            <person name="Adriaenssens E.M."/>
            <person name="Foster-Nyarko E."/>
            <person name="Jarju S."/>
            <person name="Secka A."/>
            <person name="Antonio M."/>
            <person name="Oren A."/>
            <person name="Chaudhuri R.R."/>
            <person name="La Ragione R."/>
            <person name="Hildebrand F."/>
            <person name="Pallen M.J."/>
        </authorList>
    </citation>
    <scope>NUCLEOTIDE SEQUENCE</scope>
    <source>
        <strain evidence="5">4509</strain>
    </source>
</reference>
<evidence type="ECO:0000313" key="5">
    <source>
        <dbReference type="EMBL" id="HIU42431.1"/>
    </source>
</evidence>
<protein>
    <submittedName>
        <fullName evidence="5">Glycoside hydrolase family 13 protein</fullName>
    </submittedName>
</protein>
<evidence type="ECO:0000313" key="6">
    <source>
        <dbReference type="Proteomes" id="UP000824082"/>
    </source>
</evidence>
<dbReference type="InterPro" id="IPR006047">
    <property type="entry name" value="GH13_cat_dom"/>
</dbReference>
<dbReference type="GO" id="GO:0005975">
    <property type="term" value="P:carbohydrate metabolic process"/>
    <property type="evidence" value="ECO:0007669"/>
    <property type="project" value="InterPro"/>
</dbReference>
<comment type="caution">
    <text evidence="5">The sequence shown here is derived from an EMBL/GenBank/DDBJ whole genome shotgun (WGS) entry which is preliminary data.</text>
</comment>